<dbReference type="Proteomes" id="UP000695007">
    <property type="component" value="Unplaced"/>
</dbReference>
<dbReference type="GeneID" id="105364401"/>
<protein>
    <submittedName>
        <fullName evidence="2">Rhythmically expressed gene 5 protein</fullName>
    </submittedName>
</protein>
<organism evidence="1 2">
    <name type="scientific">Ceratosolen solmsi marchali</name>
    <dbReference type="NCBI Taxonomy" id="326594"/>
    <lineage>
        <taxon>Eukaryota</taxon>
        <taxon>Metazoa</taxon>
        <taxon>Ecdysozoa</taxon>
        <taxon>Arthropoda</taxon>
        <taxon>Hexapoda</taxon>
        <taxon>Insecta</taxon>
        <taxon>Pterygota</taxon>
        <taxon>Neoptera</taxon>
        <taxon>Endopterygota</taxon>
        <taxon>Hymenoptera</taxon>
        <taxon>Apocrita</taxon>
        <taxon>Proctotrupomorpha</taxon>
        <taxon>Chalcidoidea</taxon>
        <taxon>Agaonidae</taxon>
        <taxon>Agaoninae</taxon>
        <taxon>Ceratosolen</taxon>
    </lineage>
</organism>
<name>A0AAJ6YM83_9HYME</name>
<evidence type="ECO:0000313" key="1">
    <source>
        <dbReference type="Proteomes" id="UP000695007"/>
    </source>
</evidence>
<dbReference type="KEGG" id="csol:105364401"/>
<gene>
    <name evidence="2" type="primary">LOC105364401</name>
</gene>
<dbReference type="AlphaFoldDB" id="A0AAJ6YM83"/>
<keyword evidence="1" id="KW-1185">Reference proteome</keyword>
<proteinExistence type="predicted"/>
<sequence length="219" mass="24868">MSHLYRIFSQEVTRYCADSAMPDCNKNLLITGLKNLANINDDKLDEMDPYQRGAKDIIWHAMVGNGRQMASRLGQHSFHATDADPLAVGDNELPQETAASHDYVHPSEHSGPYLMGPMVIRVYPDGRPVPSDAQRPLPKDEDIEDIRHDVRIPLIGELEVPRKSPKDAYKPTREMLPPREVEQRAFFGPYQRYGTGPRFYTRLARPGGGNSLLVRERIY</sequence>
<reference evidence="2" key="1">
    <citation type="submission" date="2025-08" db="UniProtKB">
        <authorList>
            <consortium name="RefSeq"/>
        </authorList>
    </citation>
    <scope>IDENTIFICATION</scope>
</reference>
<dbReference type="RefSeq" id="XP_011500616.1">
    <property type="nucleotide sequence ID" value="XM_011502314.1"/>
</dbReference>
<accession>A0AAJ6YM83</accession>
<evidence type="ECO:0000313" key="2">
    <source>
        <dbReference type="RefSeq" id="XP_011500616.1"/>
    </source>
</evidence>
<dbReference type="CTD" id="37968"/>